<reference evidence="1" key="1">
    <citation type="submission" date="2021-06" db="EMBL/GenBank/DDBJ databases">
        <authorList>
            <person name="Kallberg Y."/>
            <person name="Tangrot J."/>
            <person name="Rosling A."/>
        </authorList>
    </citation>
    <scope>NUCLEOTIDE SEQUENCE</scope>
    <source>
        <strain evidence="1">FL130A</strain>
    </source>
</reference>
<proteinExistence type="predicted"/>
<evidence type="ECO:0000313" key="2">
    <source>
        <dbReference type="Proteomes" id="UP000789508"/>
    </source>
</evidence>
<dbReference type="AlphaFoldDB" id="A0A9N9IM28"/>
<dbReference type="Proteomes" id="UP000789508">
    <property type="component" value="Unassembled WGS sequence"/>
</dbReference>
<name>A0A9N9IM28_9GLOM</name>
<keyword evidence="2" id="KW-1185">Reference proteome</keyword>
<accession>A0A9N9IM28</accession>
<comment type="caution">
    <text evidence="1">The sequence shown here is derived from an EMBL/GenBank/DDBJ whole genome shotgun (WGS) entry which is preliminary data.</text>
</comment>
<protein>
    <submittedName>
        <fullName evidence="1">317_t:CDS:1</fullName>
    </submittedName>
</protein>
<evidence type="ECO:0000313" key="1">
    <source>
        <dbReference type="EMBL" id="CAG8742147.1"/>
    </source>
</evidence>
<feature type="non-terminal residue" evidence="1">
    <location>
        <position position="1"/>
    </location>
</feature>
<dbReference type="EMBL" id="CAJVPS010035861">
    <property type="protein sequence ID" value="CAG8742147.1"/>
    <property type="molecule type" value="Genomic_DNA"/>
</dbReference>
<sequence>ALRKLQHAKITDKQAIYIINSVILTALPTGFKTPPSQAHS</sequence>
<organism evidence="1 2">
    <name type="scientific">Ambispora leptoticha</name>
    <dbReference type="NCBI Taxonomy" id="144679"/>
    <lineage>
        <taxon>Eukaryota</taxon>
        <taxon>Fungi</taxon>
        <taxon>Fungi incertae sedis</taxon>
        <taxon>Mucoromycota</taxon>
        <taxon>Glomeromycotina</taxon>
        <taxon>Glomeromycetes</taxon>
        <taxon>Archaeosporales</taxon>
        <taxon>Ambisporaceae</taxon>
        <taxon>Ambispora</taxon>
    </lineage>
</organism>
<gene>
    <name evidence="1" type="ORF">ALEPTO_LOCUS12989</name>
</gene>